<sequence length="116" mass="12870">MRPRRAMTAPGSLPLREARAVVLQPSHLPPPPLFLLLGPRLRRALFDPQSVRKIKYAAFRDRSPVSIAIGRRAHLPSRSAAVACIASVVWSPKGGRNARISRFAEYLLDQVLEPLT</sequence>
<proteinExistence type="predicted"/>
<organism evidence="1 2">
    <name type="scientific">Leptosia nina</name>
    <dbReference type="NCBI Taxonomy" id="320188"/>
    <lineage>
        <taxon>Eukaryota</taxon>
        <taxon>Metazoa</taxon>
        <taxon>Ecdysozoa</taxon>
        <taxon>Arthropoda</taxon>
        <taxon>Hexapoda</taxon>
        <taxon>Insecta</taxon>
        <taxon>Pterygota</taxon>
        <taxon>Neoptera</taxon>
        <taxon>Endopterygota</taxon>
        <taxon>Lepidoptera</taxon>
        <taxon>Glossata</taxon>
        <taxon>Ditrysia</taxon>
        <taxon>Papilionoidea</taxon>
        <taxon>Pieridae</taxon>
        <taxon>Pierinae</taxon>
        <taxon>Leptosia</taxon>
    </lineage>
</organism>
<evidence type="ECO:0000313" key="2">
    <source>
        <dbReference type="Proteomes" id="UP001497472"/>
    </source>
</evidence>
<dbReference type="AlphaFoldDB" id="A0AAV1K0J6"/>
<gene>
    <name evidence="1" type="ORF">LNINA_LOCUS13083</name>
</gene>
<name>A0AAV1K0J6_9NEOP</name>
<reference evidence="1 2" key="1">
    <citation type="submission" date="2023-11" db="EMBL/GenBank/DDBJ databases">
        <authorList>
            <person name="Okamura Y."/>
        </authorList>
    </citation>
    <scope>NUCLEOTIDE SEQUENCE [LARGE SCALE GENOMIC DNA]</scope>
</reference>
<accession>A0AAV1K0J6</accession>
<dbReference type="EMBL" id="CAVLEF010000265">
    <property type="protein sequence ID" value="CAK1554150.1"/>
    <property type="molecule type" value="Genomic_DNA"/>
</dbReference>
<evidence type="ECO:0000313" key="1">
    <source>
        <dbReference type="EMBL" id="CAK1554150.1"/>
    </source>
</evidence>
<dbReference type="Proteomes" id="UP001497472">
    <property type="component" value="Unassembled WGS sequence"/>
</dbReference>
<protein>
    <submittedName>
        <fullName evidence="1">Uncharacterized protein</fullName>
    </submittedName>
</protein>
<comment type="caution">
    <text evidence="1">The sequence shown here is derived from an EMBL/GenBank/DDBJ whole genome shotgun (WGS) entry which is preliminary data.</text>
</comment>
<keyword evidence="2" id="KW-1185">Reference proteome</keyword>